<dbReference type="InterPro" id="IPR046797">
    <property type="entry name" value="PDDEXK_12"/>
</dbReference>
<feature type="domain" description="PD-(D/E)XK nuclease-like" evidence="2">
    <location>
        <begin position="173"/>
        <end position="239"/>
    </location>
</feature>
<proteinExistence type="predicted"/>
<organism evidence="3 4">
    <name type="scientific">Fusarium duplospermum</name>
    <dbReference type="NCBI Taxonomy" id="1325734"/>
    <lineage>
        <taxon>Eukaryota</taxon>
        <taxon>Fungi</taxon>
        <taxon>Dikarya</taxon>
        <taxon>Ascomycota</taxon>
        <taxon>Pezizomycotina</taxon>
        <taxon>Sordariomycetes</taxon>
        <taxon>Hypocreomycetidae</taxon>
        <taxon>Hypocreales</taxon>
        <taxon>Nectriaceae</taxon>
        <taxon>Fusarium</taxon>
        <taxon>Fusarium solani species complex</taxon>
    </lineage>
</organism>
<dbReference type="AlphaFoldDB" id="A0A428PX95"/>
<evidence type="ECO:0000256" key="1">
    <source>
        <dbReference type="SAM" id="MobiDB-lite"/>
    </source>
</evidence>
<reference evidence="3 4" key="1">
    <citation type="submission" date="2017-06" db="EMBL/GenBank/DDBJ databases">
        <title>Comparative genomic analysis of Ambrosia Fusariam Clade fungi.</title>
        <authorList>
            <person name="Stajich J.E."/>
            <person name="Carrillo J."/>
            <person name="Kijimoto T."/>
            <person name="Eskalen A."/>
            <person name="O'Donnell K."/>
            <person name="Kasson M."/>
        </authorList>
    </citation>
    <scope>NUCLEOTIDE SEQUENCE [LARGE SCALE GENOMIC DNA]</scope>
    <source>
        <strain evidence="3 4">NRRL62584</strain>
    </source>
</reference>
<evidence type="ECO:0000259" key="2">
    <source>
        <dbReference type="Pfam" id="PF20516"/>
    </source>
</evidence>
<dbReference type="Pfam" id="PF20516">
    <property type="entry name" value="PDDEXK_12"/>
    <property type="match status" value="1"/>
</dbReference>
<sequence length="242" mass="27198">MSDNPTICLWLDHVSDGPPESNVAIVPSESTSRKRKPGSSVSTEGSIENMSAISKKRKIDNTYLTFRSEDLKIGITHIPPSRPPEASSEVSEATYKTMSETSTFWGEMRRVLADDAGLEYQELNIDAPPPVAANLVQHFKDISKGIGILPHEYKKGITNHIQEQNWNLGIWKDSFLEEGDKSNAALPGSIPTWEDMFTLGFRARDCDIEGHDGSSWKIEVHYELLKKIFRSSGEHSFNFMLW</sequence>
<name>A0A428PX95_9HYPO</name>
<dbReference type="EMBL" id="NKCI01000080">
    <property type="protein sequence ID" value="RSL57608.1"/>
    <property type="molecule type" value="Genomic_DNA"/>
</dbReference>
<gene>
    <name evidence="3" type="ORF">CEP54_008175</name>
</gene>
<protein>
    <recommendedName>
        <fullName evidence="2">PD-(D/E)XK nuclease-like domain-containing protein</fullName>
    </recommendedName>
</protein>
<comment type="caution">
    <text evidence="3">The sequence shown here is derived from an EMBL/GenBank/DDBJ whole genome shotgun (WGS) entry which is preliminary data.</text>
</comment>
<evidence type="ECO:0000313" key="3">
    <source>
        <dbReference type="EMBL" id="RSL57608.1"/>
    </source>
</evidence>
<dbReference type="OrthoDB" id="5056138at2759"/>
<evidence type="ECO:0000313" key="4">
    <source>
        <dbReference type="Proteomes" id="UP000288168"/>
    </source>
</evidence>
<accession>A0A428PX95</accession>
<dbReference type="STRING" id="1325734.A0A428PX95"/>
<dbReference type="Proteomes" id="UP000288168">
    <property type="component" value="Unassembled WGS sequence"/>
</dbReference>
<feature type="region of interest" description="Disordered" evidence="1">
    <location>
        <begin position="19"/>
        <end position="45"/>
    </location>
</feature>
<keyword evidence="4" id="KW-1185">Reference proteome</keyword>